<dbReference type="Gene3D" id="1.10.10.10">
    <property type="entry name" value="Winged helix-like DNA-binding domain superfamily/Winged helix DNA-binding domain"/>
    <property type="match status" value="1"/>
</dbReference>
<dbReference type="SUPFAM" id="SSF46785">
    <property type="entry name" value="Winged helix' DNA-binding domain"/>
    <property type="match status" value="1"/>
</dbReference>
<dbReference type="InterPro" id="IPR002577">
    <property type="entry name" value="HTH_HxlR"/>
</dbReference>
<dbReference type="Pfam" id="PF01638">
    <property type="entry name" value="HxlR"/>
    <property type="match status" value="1"/>
</dbReference>
<dbReference type="EMBL" id="BMQJ01000011">
    <property type="protein sequence ID" value="GGQ09470.1"/>
    <property type="molecule type" value="Genomic_DNA"/>
</dbReference>
<evidence type="ECO:0000256" key="1">
    <source>
        <dbReference type="ARBA" id="ARBA00023015"/>
    </source>
</evidence>
<keyword evidence="1" id="KW-0805">Transcription regulation</keyword>
<comment type="caution">
    <text evidence="5">The sequence shown here is derived from an EMBL/GenBank/DDBJ whole genome shotgun (WGS) entry which is preliminary data.</text>
</comment>
<dbReference type="PANTHER" id="PTHR33204:SF39">
    <property type="entry name" value="TRANSCRIPTIONAL REGULATORY PROTEIN"/>
    <property type="match status" value="1"/>
</dbReference>
<evidence type="ECO:0000313" key="5">
    <source>
        <dbReference type="EMBL" id="GGQ09470.1"/>
    </source>
</evidence>
<dbReference type="InterPro" id="IPR036388">
    <property type="entry name" value="WH-like_DNA-bd_sf"/>
</dbReference>
<evidence type="ECO:0000256" key="3">
    <source>
        <dbReference type="ARBA" id="ARBA00023163"/>
    </source>
</evidence>
<proteinExistence type="predicted"/>
<dbReference type="PANTHER" id="PTHR33204">
    <property type="entry name" value="TRANSCRIPTIONAL REGULATOR, MARR FAMILY"/>
    <property type="match status" value="1"/>
</dbReference>
<keyword evidence="3" id="KW-0804">Transcription</keyword>
<accession>A0ABQ2R1U4</accession>
<dbReference type="InterPro" id="IPR036390">
    <property type="entry name" value="WH_DNA-bd_sf"/>
</dbReference>
<protein>
    <recommendedName>
        <fullName evidence="4">HTH hxlR-type domain-containing protein</fullName>
    </recommendedName>
</protein>
<evidence type="ECO:0000256" key="2">
    <source>
        <dbReference type="ARBA" id="ARBA00023125"/>
    </source>
</evidence>
<dbReference type="RefSeq" id="WP_229811508.1">
    <property type="nucleotide sequence ID" value="NZ_BMQJ01000011.1"/>
</dbReference>
<sequence>MTQQLDPGMFAGCAPIPPPIRIGGKWTAKIVVCLADAPRRFSELEAVLLGITPKVLTESLRAMARDGLIARTAYDEHPPRVEYALTPLGRTLLEPIAVACRWTGMFVRERP</sequence>
<evidence type="ECO:0000313" key="6">
    <source>
        <dbReference type="Proteomes" id="UP000611554"/>
    </source>
</evidence>
<dbReference type="Proteomes" id="UP000611554">
    <property type="component" value="Unassembled WGS sequence"/>
</dbReference>
<dbReference type="PROSITE" id="PS51118">
    <property type="entry name" value="HTH_HXLR"/>
    <property type="match status" value="1"/>
</dbReference>
<feature type="domain" description="HTH hxlR-type" evidence="4">
    <location>
        <begin position="13"/>
        <end position="111"/>
    </location>
</feature>
<gene>
    <name evidence="5" type="ORF">GCM10010140_44620</name>
</gene>
<name>A0ABQ2R1U4_9ACTN</name>
<reference evidence="6" key="1">
    <citation type="journal article" date="2019" name="Int. J. Syst. Evol. Microbiol.">
        <title>The Global Catalogue of Microorganisms (GCM) 10K type strain sequencing project: providing services to taxonomists for standard genome sequencing and annotation.</title>
        <authorList>
            <consortium name="The Broad Institute Genomics Platform"/>
            <consortium name="The Broad Institute Genome Sequencing Center for Infectious Disease"/>
            <person name="Wu L."/>
            <person name="Ma J."/>
        </authorList>
    </citation>
    <scope>NUCLEOTIDE SEQUENCE [LARGE SCALE GENOMIC DNA]</scope>
    <source>
        <strain evidence="6">JCM 3115</strain>
    </source>
</reference>
<evidence type="ECO:0000259" key="4">
    <source>
        <dbReference type="PROSITE" id="PS51118"/>
    </source>
</evidence>
<keyword evidence="2" id="KW-0238">DNA-binding</keyword>
<keyword evidence="6" id="KW-1185">Reference proteome</keyword>
<organism evidence="5 6">
    <name type="scientific">Streptosporangium pseudovulgare</name>
    <dbReference type="NCBI Taxonomy" id="35765"/>
    <lineage>
        <taxon>Bacteria</taxon>
        <taxon>Bacillati</taxon>
        <taxon>Actinomycetota</taxon>
        <taxon>Actinomycetes</taxon>
        <taxon>Streptosporangiales</taxon>
        <taxon>Streptosporangiaceae</taxon>
        <taxon>Streptosporangium</taxon>
    </lineage>
</organism>